<organism evidence="1 2">
    <name type="scientific">Rhodopirellula europaea 6C</name>
    <dbReference type="NCBI Taxonomy" id="1263867"/>
    <lineage>
        <taxon>Bacteria</taxon>
        <taxon>Pseudomonadati</taxon>
        <taxon>Planctomycetota</taxon>
        <taxon>Planctomycetia</taxon>
        <taxon>Pirellulales</taxon>
        <taxon>Pirellulaceae</taxon>
        <taxon>Rhodopirellula</taxon>
    </lineage>
</organism>
<keyword evidence="2" id="KW-1185">Reference proteome</keyword>
<gene>
    <name evidence="1" type="ORF">RE6C_00299</name>
</gene>
<sequence length="64" mass="7223">MVQDPIKRATTQAIRTFNATSTPRRTIHAGDQMIDEKLVKPWIALATPQWITPAATSHQPAKEW</sequence>
<name>M2B9Z1_9BACT</name>
<proteinExistence type="predicted"/>
<comment type="caution">
    <text evidence="1">The sequence shown here is derived from an EMBL/GenBank/DDBJ whole genome shotgun (WGS) entry which is preliminary data.</text>
</comment>
<dbReference type="EMBL" id="ANMO01000015">
    <property type="protein sequence ID" value="EMB18959.1"/>
    <property type="molecule type" value="Genomic_DNA"/>
</dbReference>
<evidence type="ECO:0000313" key="1">
    <source>
        <dbReference type="EMBL" id="EMB18959.1"/>
    </source>
</evidence>
<dbReference type="PATRIC" id="fig|1263867.3.peg.325"/>
<reference evidence="1" key="2">
    <citation type="journal article" date="2013" name="Mar. Genomics">
        <title>Expression of sulfatases in Rhodopirellula baltica and the diversity of sulfatases in the genus Rhodopirellula.</title>
        <authorList>
            <person name="Wegner C.E."/>
            <person name="Richter-Heitmann T."/>
            <person name="Klindworth A."/>
            <person name="Klockow C."/>
            <person name="Richter M."/>
            <person name="Achstetter T."/>
            <person name="Glockner F.O."/>
            <person name="Harder J."/>
        </authorList>
    </citation>
    <scope>NUCLEOTIDE SEQUENCE [LARGE SCALE GENOMIC DNA]</scope>
    <source>
        <strain evidence="1">6C</strain>
    </source>
</reference>
<accession>M2B9Z1</accession>
<protein>
    <submittedName>
        <fullName evidence="1">Uncharacterized protein</fullName>
    </submittedName>
</protein>
<dbReference type="AlphaFoldDB" id="M2B9Z1"/>
<reference evidence="1" key="1">
    <citation type="submission" date="2012-11" db="EMBL/GenBank/DDBJ databases">
        <title>Permanent draft genomes of Rhodopirellula europaea strain SH398 and 6C.</title>
        <authorList>
            <person name="Richter M."/>
            <person name="Richter-Heitmann T."/>
            <person name="Frank C."/>
            <person name="Harder J."/>
            <person name="Glockner F.O."/>
        </authorList>
    </citation>
    <scope>NUCLEOTIDE SEQUENCE</scope>
    <source>
        <strain evidence="1">6C</strain>
    </source>
</reference>
<evidence type="ECO:0000313" key="2">
    <source>
        <dbReference type="Proteomes" id="UP000011529"/>
    </source>
</evidence>
<dbReference type="Proteomes" id="UP000011529">
    <property type="component" value="Unassembled WGS sequence"/>
</dbReference>